<keyword evidence="1" id="KW-1133">Transmembrane helix</keyword>
<feature type="transmembrane region" description="Helical" evidence="1">
    <location>
        <begin position="388"/>
        <end position="405"/>
    </location>
</feature>
<feature type="transmembrane region" description="Helical" evidence="1">
    <location>
        <begin position="353"/>
        <end position="376"/>
    </location>
</feature>
<proteinExistence type="predicted"/>
<feature type="domain" description="DUF112" evidence="2">
    <location>
        <begin position="17"/>
        <end position="437"/>
    </location>
</feature>
<feature type="transmembrane region" description="Helical" evidence="1">
    <location>
        <begin position="467"/>
        <end position="487"/>
    </location>
</feature>
<feature type="transmembrane region" description="Helical" evidence="1">
    <location>
        <begin position="167"/>
        <end position="185"/>
    </location>
</feature>
<dbReference type="PANTHER" id="PTHR35342:SF5">
    <property type="entry name" value="TRICARBOXYLIC TRANSPORT PROTEIN"/>
    <property type="match status" value="1"/>
</dbReference>
<dbReference type="PANTHER" id="PTHR35342">
    <property type="entry name" value="TRICARBOXYLIC TRANSPORT PROTEIN"/>
    <property type="match status" value="1"/>
</dbReference>
<accession>A0A939LNK1</accession>
<comment type="caution">
    <text evidence="3">The sequence shown here is derived from an EMBL/GenBank/DDBJ whole genome shotgun (WGS) entry which is preliminary data.</text>
</comment>
<feature type="transmembrane region" description="Helical" evidence="1">
    <location>
        <begin position="58"/>
        <end position="79"/>
    </location>
</feature>
<dbReference type="InterPro" id="IPR002823">
    <property type="entry name" value="DUF112_TM"/>
</dbReference>
<evidence type="ECO:0000313" key="3">
    <source>
        <dbReference type="EMBL" id="MBO1751111.1"/>
    </source>
</evidence>
<reference evidence="3" key="1">
    <citation type="submission" date="2021-03" db="EMBL/GenBank/DDBJ databases">
        <title>Actinotalea soli sp. nov., isolated from soil.</title>
        <authorList>
            <person name="Ping W."/>
            <person name="Zhang J."/>
        </authorList>
    </citation>
    <scope>NUCLEOTIDE SEQUENCE</scope>
    <source>
        <strain evidence="3">BY-33</strain>
    </source>
</reference>
<sequence length="498" mass="51248">MSDWLAGLQLILAWQPLLLMVVGVLGGILVGAIPGLSSTMAIAILLPFTFAVDPVPGVALLLGIYTGSVYAGSIPAILLRIPGTPASAATVLDGHPMVLRGEGRQALSISLVASCVGGLVGGVLLLFFAPSLAQYALRFGPAEFFMLALFAISLIASMSEGAMVKGLLSGVLGLIIATVGTDPIGGYPRLTFGSNELLAGLGFVPVLIGIFGVAEALTRFEQRARSHDPRALSTTGSFRLSLATLRRIAPGTAYSSVIGFGVGALPGTGGDIGSFIGHNEVKRLARRSEDFGRGDPRGLAAAESANNASVPGSLAPTLVLGIPGNAPAAVLIGALTVHGLQPGPQLFSGSGDLIYSIFFALLILPVMMLVVGALGIRSWSQIVRVPTQLLWPCILALSVIGSYAVRSSVVDVLVMGGAGLLGYLMIKTGFPTAPLVIGLIVGPLAEAGFRRATIISSGSYSWMLDPLPLALLLLSVLTVTVALIRSARGRRTTLRSSE</sequence>
<feature type="transmembrane region" description="Helical" evidence="1">
    <location>
        <begin position="106"/>
        <end position="129"/>
    </location>
</feature>
<feature type="transmembrane region" description="Helical" evidence="1">
    <location>
        <begin position="135"/>
        <end position="155"/>
    </location>
</feature>
<feature type="transmembrane region" description="Helical" evidence="1">
    <location>
        <begin position="17"/>
        <end position="46"/>
    </location>
</feature>
<keyword evidence="1" id="KW-0812">Transmembrane</keyword>
<gene>
    <name evidence="3" type="ORF">J4G33_04765</name>
</gene>
<dbReference type="EMBL" id="JAGEMK010000002">
    <property type="protein sequence ID" value="MBO1751111.1"/>
    <property type="molecule type" value="Genomic_DNA"/>
</dbReference>
<evidence type="ECO:0000256" key="1">
    <source>
        <dbReference type="SAM" id="Phobius"/>
    </source>
</evidence>
<name>A0A939LNK1_9CELL</name>
<keyword evidence="4" id="KW-1185">Reference proteome</keyword>
<dbReference type="AlphaFoldDB" id="A0A939LNK1"/>
<protein>
    <submittedName>
        <fullName evidence="3">Tripartite tricarboxylate transporter permease</fullName>
    </submittedName>
</protein>
<evidence type="ECO:0000313" key="4">
    <source>
        <dbReference type="Proteomes" id="UP000664209"/>
    </source>
</evidence>
<dbReference type="Proteomes" id="UP000664209">
    <property type="component" value="Unassembled WGS sequence"/>
</dbReference>
<organism evidence="3 4">
    <name type="scientific">Actinotalea soli</name>
    <dbReference type="NCBI Taxonomy" id="2819234"/>
    <lineage>
        <taxon>Bacteria</taxon>
        <taxon>Bacillati</taxon>
        <taxon>Actinomycetota</taxon>
        <taxon>Actinomycetes</taxon>
        <taxon>Micrococcales</taxon>
        <taxon>Cellulomonadaceae</taxon>
        <taxon>Actinotalea</taxon>
    </lineage>
</organism>
<feature type="transmembrane region" description="Helical" evidence="1">
    <location>
        <begin position="197"/>
        <end position="217"/>
    </location>
</feature>
<dbReference type="RefSeq" id="WP_208054798.1">
    <property type="nucleotide sequence ID" value="NZ_JAGEMK010000002.1"/>
</dbReference>
<dbReference type="Pfam" id="PF01970">
    <property type="entry name" value="TctA"/>
    <property type="match status" value="1"/>
</dbReference>
<keyword evidence="1" id="KW-0472">Membrane</keyword>
<evidence type="ECO:0000259" key="2">
    <source>
        <dbReference type="Pfam" id="PF01970"/>
    </source>
</evidence>